<proteinExistence type="predicted"/>
<dbReference type="RefSeq" id="WP_346760293.1">
    <property type="nucleotide sequence ID" value="NZ_JAUJEB010000005.1"/>
</dbReference>
<keyword evidence="2" id="KW-1185">Reference proteome</keyword>
<sequence>MELLKEKIFQVIEEQLGIKEFEDWLYQQNDLAEMMDQDLILELFSFNYNQNAANYIFKNSLLPYFDQEEFANWKIMANLNDLVIGRGNTERILADFNDMSLEEYPFLTDLGYYRFYFEDCEYTGRSREGLQKDLQMEAESLLGEIQEFQVMDSAFDLKNFVSKQQLIENLKYNNAVNQIISSGNGKKWWEFWK</sequence>
<gene>
    <name evidence="1" type="ORF">QQ020_22940</name>
</gene>
<evidence type="ECO:0000313" key="1">
    <source>
        <dbReference type="EMBL" id="MDN5214955.1"/>
    </source>
</evidence>
<protein>
    <submittedName>
        <fullName evidence="1">Uncharacterized protein</fullName>
    </submittedName>
</protein>
<reference evidence="1" key="1">
    <citation type="submission" date="2023-06" db="EMBL/GenBank/DDBJ databases">
        <title>Genomic of Agaribacillus aureum.</title>
        <authorList>
            <person name="Wang G."/>
        </authorList>
    </citation>
    <scope>NUCLEOTIDE SEQUENCE</scope>
    <source>
        <strain evidence="1">BMA12</strain>
    </source>
</reference>
<name>A0ABT8LDV4_9BACT</name>
<comment type="caution">
    <text evidence="1">The sequence shown here is derived from an EMBL/GenBank/DDBJ whole genome shotgun (WGS) entry which is preliminary data.</text>
</comment>
<dbReference type="Proteomes" id="UP001172083">
    <property type="component" value="Unassembled WGS sequence"/>
</dbReference>
<evidence type="ECO:0000313" key="2">
    <source>
        <dbReference type="Proteomes" id="UP001172083"/>
    </source>
</evidence>
<organism evidence="1 2">
    <name type="scientific">Agaribacillus aureus</name>
    <dbReference type="NCBI Taxonomy" id="3051825"/>
    <lineage>
        <taxon>Bacteria</taxon>
        <taxon>Pseudomonadati</taxon>
        <taxon>Bacteroidota</taxon>
        <taxon>Cytophagia</taxon>
        <taxon>Cytophagales</taxon>
        <taxon>Splendidivirgaceae</taxon>
        <taxon>Agaribacillus</taxon>
    </lineage>
</organism>
<dbReference type="EMBL" id="JAUJEB010000005">
    <property type="protein sequence ID" value="MDN5214955.1"/>
    <property type="molecule type" value="Genomic_DNA"/>
</dbReference>
<accession>A0ABT8LDV4</accession>